<evidence type="ECO:0000256" key="4">
    <source>
        <dbReference type="ARBA" id="ARBA00022597"/>
    </source>
</evidence>
<name>A0A0N1MUD8_9GAMM</name>
<evidence type="ECO:0000256" key="3">
    <source>
        <dbReference type="ARBA" id="ARBA00022475"/>
    </source>
</evidence>
<dbReference type="AlphaFoldDB" id="A0A0N1MUD8"/>
<dbReference type="PANTHER" id="PTHR33121">
    <property type="entry name" value="CYCLIC DI-GMP PHOSPHODIESTERASE PDEF"/>
    <property type="match status" value="1"/>
</dbReference>
<dbReference type="Proteomes" id="UP000037848">
    <property type="component" value="Unassembled WGS sequence"/>
</dbReference>
<feature type="transmembrane region" description="Helical" evidence="8">
    <location>
        <begin position="124"/>
        <end position="143"/>
    </location>
</feature>
<dbReference type="InterPro" id="IPR004501">
    <property type="entry name" value="PTS_EIIC_3"/>
</dbReference>
<dbReference type="RefSeq" id="WP_054454628.1">
    <property type="nucleotide sequence ID" value="NZ_LHPH01000013.1"/>
</dbReference>
<dbReference type="InterPro" id="IPR001633">
    <property type="entry name" value="EAL_dom"/>
</dbReference>
<keyword evidence="7 8" id="KW-0472">Membrane</keyword>
<evidence type="ECO:0000256" key="1">
    <source>
        <dbReference type="ARBA" id="ARBA00004651"/>
    </source>
</evidence>
<feature type="domain" description="PTS EIIC type-3" evidence="10">
    <location>
        <begin position="5"/>
        <end position="380"/>
    </location>
</feature>
<gene>
    <name evidence="11" type="ORF">ADS77_12040</name>
</gene>
<dbReference type="Pfam" id="PF02378">
    <property type="entry name" value="PTS_EIIC"/>
    <property type="match status" value="1"/>
</dbReference>
<keyword evidence="5 8" id="KW-0812">Transmembrane</keyword>
<feature type="transmembrane region" description="Helical" evidence="8">
    <location>
        <begin position="286"/>
        <end position="303"/>
    </location>
</feature>
<dbReference type="Gene3D" id="3.20.20.450">
    <property type="entry name" value="EAL domain"/>
    <property type="match status" value="1"/>
</dbReference>
<dbReference type="PANTHER" id="PTHR33121:SF79">
    <property type="entry name" value="CYCLIC DI-GMP PHOSPHODIESTERASE PDED-RELATED"/>
    <property type="match status" value="1"/>
</dbReference>
<evidence type="ECO:0000256" key="8">
    <source>
        <dbReference type="SAM" id="Phobius"/>
    </source>
</evidence>
<evidence type="ECO:0000256" key="2">
    <source>
        <dbReference type="ARBA" id="ARBA00022448"/>
    </source>
</evidence>
<evidence type="ECO:0000256" key="7">
    <source>
        <dbReference type="ARBA" id="ARBA00023136"/>
    </source>
</evidence>
<evidence type="ECO:0000259" key="10">
    <source>
        <dbReference type="PROSITE" id="PS51105"/>
    </source>
</evidence>
<dbReference type="PATRIC" id="fig|187330.3.peg.829"/>
<feature type="transmembrane region" description="Helical" evidence="8">
    <location>
        <begin position="309"/>
        <end position="327"/>
    </location>
</feature>
<dbReference type="CDD" id="cd01948">
    <property type="entry name" value="EAL"/>
    <property type="match status" value="1"/>
</dbReference>
<accession>A0A0N1MUD8</accession>
<sequence>MLAKIFNQFNQSAVKLSSNTLILSLRESYIALIPFFIVASVITLLNQWFDIADKGGSHEFLNTFNTLVWALFPLITLLSFSYYLSKNLKLHSIASPVLVMVCFAASTGYIIVNEAGIHIDSKGGVLYSILMPIFCCYILHYFASINALKLVGISTISLFLRKHLNLIFPYLLTSLITLICIPFISDFGNKILAFLMNYHQDASVFDKVSFQMITAHMLWFFGVHGDNTYHILAPAAYTDYQVLEGLSSYNFFSIFVLLGGTGCLWGLIIACYLLKNAEHERSIARISAPLAVFNISEVMIYALPIVFNPYFLIPFLLAPIVNGFIAYQLIDHGLIVLSASENIPWFTPVLLSGWMITHSWTGIALQLVLIALNVAIYYPFVLANQRHNITGKALDMLVKRYSAGHVIEDKAEESFAKSHSEQHIEQYSLKTVTDALNSGALALYYQPKMDPLSQQIVGFEALLRLIKNDGEVMGPWFLATLEQHKLMHVIDSFVIDQLEVDLDNFARQGFHPKISFNISPQNLLADGYKRVVKAFSRFPNQVEVEILESSYIEDFESTIELVKYLNKHNIQCAMDDFGTGYSCLSVLSKLNINTIKLDRSLLPIDGNIKSAVLYQHLAKICDELGFKIVAEGVESKLHEDVVKKAHIQCAQGFLYNKALPYNVAVELLKKQHHR</sequence>
<dbReference type="GO" id="GO:0009401">
    <property type="term" value="P:phosphoenolpyruvate-dependent sugar phosphotransferase system"/>
    <property type="evidence" value="ECO:0007669"/>
    <property type="project" value="InterPro"/>
</dbReference>
<feature type="transmembrane region" description="Helical" evidence="8">
    <location>
        <begin position="90"/>
        <end position="112"/>
    </location>
</feature>
<reference evidence="11 12" key="1">
    <citation type="submission" date="2015-08" db="EMBL/GenBank/DDBJ databases">
        <title>Draft Genome Sequence of Pseudoalteromonas porphyrae UCD-SED14.</title>
        <authorList>
            <person name="Coil D.A."/>
            <person name="Jospin G."/>
            <person name="Lee R.D."/>
            <person name="Eisen J.A."/>
        </authorList>
    </citation>
    <scope>NUCLEOTIDE SEQUENCE [LARGE SCALE GENOMIC DNA]</scope>
    <source>
        <strain evidence="11 12">UCD-SED14</strain>
    </source>
</reference>
<dbReference type="Pfam" id="PF00563">
    <property type="entry name" value="EAL"/>
    <property type="match status" value="1"/>
</dbReference>
<evidence type="ECO:0000256" key="5">
    <source>
        <dbReference type="ARBA" id="ARBA00022692"/>
    </source>
</evidence>
<evidence type="ECO:0000259" key="9">
    <source>
        <dbReference type="PROSITE" id="PS50883"/>
    </source>
</evidence>
<feature type="transmembrane region" description="Helical" evidence="8">
    <location>
        <begin position="61"/>
        <end position="84"/>
    </location>
</feature>
<dbReference type="InterPro" id="IPR050706">
    <property type="entry name" value="Cyclic-di-GMP_PDE-like"/>
</dbReference>
<dbReference type="SUPFAM" id="SSF141868">
    <property type="entry name" value="EAL domain-like"/>
    <property type="match status" value="1"/>
</dbReference>
<feature type="transmembrane region" description="Helical" evidence="8">
    <location>
        <begin position="29"/>
        <end position="49"/>
    </location>
</feature>
<feature type="domain" description="EAL" evidence="9">
    <location>
        <begin position="425"/>
        <end position="672"/>
    </location>
</feature>
<organism evidence="11 12">
    <name type="scientific">Pseudoalteromonas porphyrae</name>
    <dbReference type="NCBI Taxonomy" id="187330"/>
    <lineage>
        <taxon>Bacteria</taxon>
        <taxon>Pseudomonadati</taxon>
        <taxon>Pseudomonadota</taxon>
        <taxon>Gammaproteobacteria</taxon>
        <taxon>Alteromonadales</taxon>
        <taxon>Pseudoalteromonadaceae</taxon>
        <taxon>Pseudoalteromonas</taxon>
    </lineage>
</organism>
<feature type="transmembrane region" description="Helical" evidence="8">
    <location>
        <begin position="163"/>
        <end position="184"/>
    </location>
</feature>
<comment type="subcellular location">
    <subcellularLocation>
        <location evidence="1">Cell membrane</location>
        <topology evidence="1">Multi-pass membrane protein</topology>
    </subcellularLocation>
</comment>
<evidence type="ECO:0000313" key="12">
    <source>
        <dbReference type="Proteomes" id="UP000037848"/>
    </source>
</evidence>
<comment type="caution">
    <text evidence="11">The sequence shown here is derived from an EMBL/GenBank/DDBJ whole genome shotgun (WGS) entry which is preliminary data.</text>
</comment>
<keyword evidence="12" id="KW-1185">Reference proteome</keyword>
<protein>
    <submittedName>
        <fullName evidence="11">Diguanylate phosphodiesterase</fullName>
    </submittedName>
</protein>
<dbReference type="GO" id="GO:0005886">
    <property type="term" value="C:plasma membrane"/>
    <property type="evidence" value="ECO:0007669"/>
    <property type="project" value="UniProtKB-SubCell"/>
</dbReference>
<feature type="transmembrane region" description="Helical" evidence="8">
    <location>
        <begin position="334"/>
        <end position="357"/>
    </location>
</feature>
<dbReference type="EMBL" id="LHPH01000013">
    <property type="protein sequence ID" value="KPH62432.1"/>
    <property type="molecule type" value="Genomic_DNA"/>
</dbReference>
<dbReference type="PROSITE" id="PS51105">
    <property type="entry name" value="PTS_EIIC_TYPE_3"/>
    <property type="match status" value="1"/>
</dbReference>
<evidence type="ECO:0000313" key="11">
    <source>
        <dbReference type="EMBL" id="KPH62432.1"/>
    </source>
</evidence>
<evidence type="ECO:0000256" key="6">
    <source>
        <dbReference type="ARBA" id="ARBA00022989"/>
    </source>
</evidence>
<keyword evidence="3" id="KW-1003">Cell membrane</keyword>
<dbReference type="SMART" id="SM00052">
    <property type="entry name" value="EAL"/>
    <property type="match status" value="1"/>
</dbReference>
<dbReference type="GO" id="GO:0071111">
    <property type="term" value="F:cyclic-guanylate-specific phosphodiesterase activity"/>
    <property type="evidence" value="ECO:0007669"/>
    <property type="project" value="InterPro"/>
</dbReference>
<dbReference type="InterPro" id="IPR035919">
    <property type="entry name" value="EAL_sf"/>
</dbReference>
<keyword evidence="2" id="KW-0813">Transport</keyword>
<dbReference type="InterPro" id="IPR003352">
    <property type="entry name" value="PTS_EIIC"/>
</dbReference>
<feature type="transmembrane region" description="Helical" evidence="8">
    <location>
        <begin position="251"/>
        <end position="274"/>
    </location>
</feature>
<keyword evidence="4" id="KW-0762">Sugar transport</keyword>
<dbReference type="GO" id="GO:0008982">
    <property type="term" value="F:protein-N(PI)-phosphohistidine-sugar phosphotransferase activity"/>
    <property type="evidence" value="ECO:0007669"/>
    <property type="project" value="InterPro"/>
</dbReference>
<dbReference type="PROSITE" id="PS50883">
    <property type="entry name" value="EAL"/>
    <property type="match status" value="1"/>
</dbReference>
<keyword evidence="6 8" id="KW-1133">Transmembrane helix</keyword>
<feature type="transmembrane region" description="Helical" evidence="8">
    <location>
        <begin position="363"/>
        <end position="382"/>
    </location>
</feature>
<proteinExistence type="predicted"/>
<dbReference type="STRING" id="187330.AMS58_04040"/>